<dbReference type="InterPro" id="IPR001431">
    <property type="entry name" value="Pept_M16_Zn_BS"/>
</dbReference>
<dbReference type="PROSITE" id="PS00143">
    <property type="entry name" value="INSULINASE"/>
    <property type="match status" value="1"/>
</dbReference>
<dbReference type="EMBL" id="ACYG01000019">
    <property type="protein sequence ID" value="EEV17992.1"/>
    <property type="molecule type" value="Genomic_DNA"/>
</dbReference>
<dbReference type="EC" id="3.4.24.-" evidence="6"/>
<dbReference type="AlphaFoldDB" id="C8PFV4"/>
<evidence type="ECO:0000313" key="6">
    <source>
        <dbReference type="EMBL" id="EEV17992.1"/>
    </source>
</evidence>
<dbReference type="Proteomes" id="UP000005709">
    <property type="component" value="Unassembled WGS sequence"/>
</dbReference>
<dbReference type="GO" id="GO:0004222">
    <property type="term" value="F:metalloendopeptidase activity"/>
    <property type="evidence" value="ECO:0007669"/>
    <property type="project" value="InterPro"/>
</dbReference>
<dbReference type="PANTHER" id="PTHR11851">
    <property type="entry name" value="METALLOPROTEASE"/>
    <property type="match status" value="1"/>
</dbReference>
<gene>
    <name evidence="6" type="ORF">CAMGR0001_0746</name>
</gene>
<accession>C8PFV4</accession>
<evidence type="ECO:0000256" key="2">
    <source>
        <dbReference type="ARBA" id="ARBA00007261"/>
    </source>
</evidence>
<dbReference type="InterPro" id="IPR011249">
    <property type="entry name" value="Metalloenz_LuxS/M16"/>
</dbReference>
<dbReference type="GO" id="GO:0006508">
    <property type="term" value="P:proteolysis"/>
    <property type="evidence" value="ECO:0007669"/>
    <property type="project" value="InterPro"/>
</dbReference>
<organism evidence="6 7">
    <name type="scientific">Campylobacter gracilis RM3268</name>
    <dbReference type="NCBI Taxonomy" id="553220"/>
    <lineage>
        <taxon>Bacteria</taxon>
        <taxon>Pseudomonadati</taxon>
        <taxon>Campylobacterota</taxon>
        <taxon>Epsilonproteobacteria</taxon>
        <taxon>Campylobacterales</taxon>
        <taxon>Campylobacteraceae</taxon>
        <taxon>Campylobacter</taxon>
    </lineage>
</organism>
<dbReference type="eggNOG" id="COG0612">
    <property type="taxonomic scope" value="Bacteria"/>
</dbReference>
<evidence type="ECO:0000259" key="4">
    <source>
        <dbReference type="Pfam" id="PF00675"/>
    </source>
</evidence>
<dbReference type="Pfam" id="PF05193">
    <property type="entry name" value="Peptidase_M16_C"/>
    <property type="match status" value="1"/>
</dbReference>
<evidence type="ECO:0000313" key="7">
    <source>
        <dbReference type="Proteomes" id="UP000005709"/>
    </source>
</evidence>
<comment type="similarity">
    <text evidence="2 3">Belongs to the peptidase M16 family.</text>
</comment>
<dbReference type="STRING" id="824.CGRAC_1257"/>
<keyword evidence="7" id="KW-1185">Reference proteome</keyword>
<dbReference type="Gene3D" id="3.30.830.10">
    <property type="entry name" value="Metalloenzyme, LuxS/M16 peptidase-like"/>
    <property type="match status" value="2"/>
</dbReference>
<feature type="domain" description="Peptidase M16 C-terminal" evidence="5">
    <location>
        <begin position="171"/>
        <end position="348"/>
    </location>
</feature>
<dbReference type="InterPro" id="IPR011765">
    <property type="entry name" value="Pept_M16_N"/>
</dbReference>
<sequence>MFPKFKKITLQNGLQIYHIPMNKGSGVISVDVFYNVGSRDETMGKSGIAHMLEHLNFKSTKNRKAGEFDAIVKGFGGVNNASTGFDYTHYFIKCASSNLEVCLDLYADIMQNLSLKDKEFQPERKVVLEERLWRTDNDPFGYLFFRLYNAAFLYHPYHWTPIGFRKDIENWSIKDIKEFHAKFYQPQNAVLLITGDIGEKAAFDAAKKYFAPVKNESEIPRLHCTEPAQDGEKLSVIYKSSEAQIVAVAFKIPPFNHADAAAIKAMDIYLSGGKSSLLQRVLVDEKKLANQINIYDMSGKDENLFIVFAVCNQGVSGEALRSEILALIEKAKKSKISDDDMLKIKNTLSSDLIYSLDSASKVAQMYGSYIVRGDLDALFKLEREIKSLDKNAVKKAMKTYLSLKSSTSIILRKENDE</sequence>
<comment type="caution">
    <text evidence="6">The sequence shown here is derived from an EMBL/GenBank/DDBJ whole genome shotgun (WGS) entry which is preliminary data.</text>
</comment>
<evidence type="ECO:0000256" key="3">
    <source>
        <dbReference type="RuleBase" id="RU004447"/>
    </source>
</evidence>
<dbReference type="Pfam" id="PF00675">
    <property type="entry name" value="Peptidase_M16"/>
    <property type="match status" value="1"/>
</dbReference>
<evidence type="ECO:0000256" key="1">
    <source>
        <dbReference type="ARBA" id="ARBA00001947"/>
    </source>
</evidence>
<evidence type="ECO:0000259" key="5">
    <source>
        <dbReference type="Pfam" id="PF05193"/>
    </source>
</evidence>
<feature type="domain" description="Peptidase M16 N-terminal" evidence="4">
    <location>
        <begin position="29"/>
        <end position="131"/>
    </location>
</feature>
<protein>
    <submittedName>
        <fullName evidence="6">Peptidase M16 inactive domain protein</fullName>
        <ecNumber evidence="6">3.4.24.-</ecNumber>
    </submittedName>
</protein>
<dbReference type="InterPro" id="IPR050361">
    <property type="entry name" value="MPP/UQCRC_Complex"/>
</dbReference>
<dbReference type="PANTHER" id="PTHR11851:SF49">
    <property type="entry name" value="MITOCHONDRIAL-PROCESSING PEPTIDASE SUBUNIT ALPHA"/>
    <property type="match status" value="1"/>
</dbReference>
<keyword evidence="6" id="KW-0378">Hydrolase</keyword>
<name>C8PFV4_9BACT</name>
<dbReference type="InterPro" id="IPR007863">
    <property type="entry name" value="Peptidase_M16_C"/>
</dbReference>
<dbReference type="GO" id="GO:0046872">
    <property type="term" value="F:metal ion binding"/>
    <property type="evidence" value="ECO:0007669"/>
    <property type="project" value="InterPro"/>
</dbReference>
<dbReference type="OrthoDB" id="9811314at2"/>
<reference evidence="6 7" key="1">
    <citation type="submission" date="2009-07" db="EMBL/GenBank/DDBJ databases">
        <authorList>
            <person name="Madupu R."/>
            <person name="Sebastian Y."/>
            <person name="Durkin A.S."/>
            <person name="Torralba M."/>
            <person name="Methe B."/>
            <person name="Sutton G.G."/>
            <person name="Strausberg R.L."/>
            <person name="Nelson K.E."/>
        </authorList>
    </citation>
    <scope>NUCLEOTIDE SEQUENCE [LARGE SCALE GENOMIC DNA]</scope>
    <source>
        <strain evidence="6 7">RM3268</strain>
    </source>
</reference>
<proteinExistence type="inferred from homology"/>
<dbReference type="RefSeq" id="WP_005870226.1">
    <property type="nucleotide sequence ID" value="NZ_ACYG01000019.1"/>
</dbReference>
<comment type="cofactor">
    <cofactor evidence="1">
        <name>Zn(2+)</name>
        <dbReference type="ChEBI" id="CHEBI:29105"/>
    </cofactor>
</comment>
<dbReference type="SUPFAM" id="SSF63411">
    <property type="entry name" value="LuxS/MPP-like metallohydrolase"/>
    <property type="match status" value="2"/>
</dbReference>